<dbReference type="InterPro" id="IPR008538">
    <property type="entry name" value="Uma2"/>
</dbReference>
<feature type="domain" description="Putative restriction endonuclease" evidence="1">
    <location>
        <begin position="15"/>
        <end position="174"/>
    </location>
</feature>
<name>A3IWB9_9CHRO</name>
<dbReference type="PANTHER" id="PTHR36558:SF1">
    <property type="entry name" value="RESTRICTION ENDONUCLEASE DOMAIN-CONTAINING PROTEIN-RELATED"/>
    <property type="match status" value="1"/>
</dbReference>
<dbReference type="EMBL" id="AAXW01000050">
    <property type="protein sequence ID" value="EAZ89232.1"/>
    <property type="molecule type" value="Genomic_DNA"/>
</dbReference>
<dbReference type="AlphaFoldDB" id="A3IWB9"/>
<dbReference type="OrthoDB" id="422510at2"/>
<dbReference type="InterPro" id="IPR012296">
    <property type="entry name" value="Nuclease_put_TT1808"/>
</dbReference>
<dbReference type="Gene3D" id="3.90.1570.10">
    <property type="entry name" value="tt1808, chain A"/>
    <property type="match status" value="1"/>
</dbReference>
<sequence>MITQAKQNKQNISLENYRKLEEISEFKHEYHNGVIIPMTGGTIDHNTIIMNLIFCLKLALNQTNCRVQSSDLRVWIPEYKRGVYPDVMVISEDPVFNENRQDEIINPCLIFEVLSPSTSSYDRGDKFLYYRSIPYLKEYILIDQANYFIEHYTKTENNQWLLKDYQDINDMIKLTSININVKISDIYKNIFITKE</sequence>
<evidence type="ECO:0000259" key="1">
    <source>
        <dbReference type="Pfam" id="PF05685"/>
    </source>
</evidence>
<accession>A3IWB9</accession>
<dbReference type="eggNOG" id="COG4636">
    <property type="taxonomic scope" value="Bacteria"/>
</dbReference>
<dbReference type="PANTHER" id="PTHR36558">
    <property type="entry name" value="GLR1098 PROTEIN"/>
    <property type="match status" value="1"/>
</dbReference>
<dbReference type="Pfam" id="PF05685">
    <property type="entry name" value="Uma2"/>
    <property type="match status" value="1"/>
</dbReference>
<keyword evidence="3" id="KW-1185">Reference proteome</keyword>
<reference evidence="2 3" key="1">
    <citation type="submission" date="2007-03" db="EMBL/GenBank/DDBJ databases">
        <authorList>
            <person name="Stal L."/>
            <person name="Ferriera S."/>
            <person name="Johnson J."/>
            <person name="Kravitz S."/>
            <person name="Beeson K."/>
            <person name="Sutton G."/>
            <person name="Rogers Y.-H."/>
            <person name="Friedman R."/>
            <person name="Frazier M."/>
            <person name="Venter J.C."/>
        </authorList>
    </citation>
    <scope>NUCLEOTIDE SEQUENCE [LARGE SCALE GENOMIC DNA]</scope>
    <source>
        <strain evidence="2 3">CCY0110</strain>
    </source>
</reference>
<evidence type="ECO:0000313" key="2">
    <source>
        <dbReference type="EMBL" id="EAZ89232.1"/>
    </source>
</evidence>
<evidence type="ECO:0000313" key="3">
    <source>
        <dbReference type="Proteomes" id="UP000003781"/>
    </source>
</evidence>
<dbReference type="RefSeq" id="WP_008277675.1">
    <property type="nucleotide sequence ID" value="NZ_AAXW01000050.1"/>
</dbReference>
<gene>
    <name evidence="2" type="ORF">CY0110_06764</name>
</gene>
<organism evidence="2 3">
    <name type="scientific">Crocosphaera chwakensis CCY0110</name>
    <dbReference type="NCBI Taxonomy" id="391612"/>
    <lineage>
        <taxon>Bacteria</taxon>
        <taxon>Bacillati</taxon>
        <taxon>Cyanobacteriota</taxon>
        <taxon>Cyanophyceae</taxon>
        <taxon>Oscillatoriophycideae</taxon>
        <taxon>Chroococcales</taxon>
        <taxon>Aphanothecaceae</taxon>
        <taxon>Crocosphaera</taxon>
        <taxon>Crocosphaera chwakensis</taxon>
    </lineage>
</organism>
<dbReference type="InterPro" id="IPR011335">
    <property type="entry name" value="Restrct_endonuc-II-like"/>
</dbReference>
<protein>
    <recommendedName>
        <fullName evidence="1">Putative restriction endonuclease domain-containing protein</fullName>
    </recommendedName>
</protein>
<comment type="caution">
    <text evidence="2">The sequence shown here is derived from an EMBL/GenBank/DDBJ whole genome shotgun (WGS) entry which is preliminary data.</text>
</comment>
<dbReference type="SUPFAM" id="SSF52980">
    <property type="entry name" value="Restriction endonuclease-like"/>
    <property type="match status" value="1"/>
</dbReference>
<proteinExistence type="predicted"/>
<dbReference type="Proteomes" id="UP000003781">
    <property type="component" value="Unassembled WGS sequence"/>
</dbReference>
<dbReference type="CDD" id="cd06260">
    <property type="entry name" value="DUF820-like"/>
    <property type="match status" value="1"/>
</dbReference>